<gene>
    <name evidence="2" type="ORF">D7V88_03555</name>
</gene>
<dbReference type="Proteomes" id="UP000268094">
    <property type="component" value="Unassembled WGS sequence"/>
</dbReference>
<feature type="chain" id="PRO_5017261204" evidence="1">
    <location>
        <begin position="28"/>
        <end position="157"/>
    </location>
</feature>
<organism evidence="2 3">
    <name type="scientific">Corallococcus terminator</name>
    <dbReference type="NCBI Taxonomy" id="2316733"/>
    <lineage>
        <taxon>Bacteria</taxon>
        <taxon>Pseudomonadati</taxon>
        <taxon>Myxococcota</taxon>
        <taxon>Myxococcia</taxon>
        <taxon>Myxococcales</taxon>
        <taxon>Cystobacterineae</taxon>
        <taxon>Myxococcaceae</taxon>
        <taxon>Corallococcus</taxon>
    </lineage>
</organism>
<keyword evidence="3" id="KW-1185">Reference proteome</keyword>
<protein>
    <submittedName>
        <fullName evidence="2">Uncharacterized protein</fullName>
    </submittedName>
</protein>
<reference evidence="3" key="1">
    <citation type="submission" date="2018-09" db="EMBL/GenBank/DDBJ databases">
        <authorList>
            <person name="Livingstone P.G."/>
            <person name="Whitworth D.E."/>
        </authorList>
    </citation>
    <scope>NUCLEOTIDE SEQUENCE [LARGE SCALE GENOMIC DNA]</scope>
    <source>
        <strain evidence="3">CA054A</strain>
    </source>
</reference>
<keyword evidence="1" id="KW-0732">Signal</keyword>
<proteinExistence type="predicted"/>
<evidence type="ECO:0000256" key="1">
    <source>
        <dbReference type="SAM" id="SignalP"/>
    </source>
</evidence>
<dbReference type="EMBL" id="RAVZ01000013">
    <property type="protein sequence ID" value="RKG93130.1"/>
    <property type="molecule type" value="Genomic_DNA"/>
</dbReference>
<comment type="caution">
    <text evidence="2">The sequence shown here is derived from an EMBL/GenBank/DDBJ whole genome shotgun (WGS) entry which is preliminary data.</text>
</comment>
<feature type="signal peptide" evidence="1">
    <location>
        <begin position="1"/>
        <end position="27"/>
    </location>
</feature>
<name>A0A3A8JMW2_9BACT</name>
<dbReference type="OrthoDB" id="8780698at2"/>
<evidence type="ECO:0000313" key="2">
    <source>
        <dbReference type="EMBL" id="RKG93130.1"/>
    </source>
</evidence>
<dbReference type="AlphaFoldDB" id="A0A3A8JMW2"/>
<accession>A0A3A8JMW2</accession>
<dbReference type="RefSeq" id="WP_120539171.1">
    <property type="nucleotide sequence ID" value="NZ_RAVZ01000013.1"/>
</dbReference>
<sequence length="157" mass="16773">MSRHSFHAVFLCGALGLGLAGVPTASAADVQSEQSQPALRVTYLLYSGRPNPVVLVTDPEQIRSIEKQLSQALASGERVTKAESHAVLGYTGIQIERLGATARNSAPLVLRGDLLRTSSSQATVSRDVAGIEDILLQLGREQKVIGDVELSVIRQTR</sequence>
<evidence type="ECO:0000313" key="3">
    <source>
        <dbReference type="Proteomes" id="UP000268094"/>
    </source>
</evidence>